<dbReference type="EMBL" id="JAJBZG010000001">
    <property type="protein sequence ID" value="MCB7480033.1"/>
    <property type="molecule type" value="Genomic_DNA"/>
</dbReference>
<dbReference type="RefSeq" id="WP_229337613.1">
    <property type="nucleotide sequence ID" value="NZ_JAJBZG010000001.1"/>
</dbReference>
<gene>
    <name evidence="1" type="ORF">LGQ90_02045</name>
</gene>
<evidence type="ECO:0000313" key="2">
    <source>
        <dbReference type="Proteomes" id="UP001139414"/>
    </source>
</evidence>
<name>A0A9X1RTH0_9FLAO</name>
<reference evidence="1" key="1">
    <citation type="submission" date="2021-10" db="EMBL/GenBank/DDBJ databases">
        <title>Gramella sp. ASW11-100T, isolated from marine sediment.</title>
        <authorList>
            <person name="Xia C."/>
        </authorList>
    </citation>
    <scope>NUCLEOTIDE SEQUENCE</scope>
    <source>
        <strain evidence="1">ASW11-100</strain>
    </source>
</reference>
<keyword evidence="2" id="KW-1185">Reference proteome</keyword>
<proteinExistence type="predicted"/>
<evidence type="ECO:0000313" key="1">
    <source>
        <dbReference type="EMBL" id="MCB7480033.1"/>
    </source>
</evidence>
<comment type="caution">
    <text evidence="1">The sequence shown here is derived from an EMBL/GenBank/DDBJ whole genome shotgun (WGS) entry which is preliminary data.</text>
</comment>
<accession>A0A9X1RTH0</accession>
<protein>
    <submittedName>
        <fullName evidence="1">Uncharacterized protein</fullName>
    </submittedName>
</protein>
<organism evidence="1 2">
    <name type="scientific">Christiangramia sediminis</name>
    <dbReference type="NCBI Taxonomy" id="2881336"/>
    <lineage>
        <taxon>Bacteria</taxon>
        <taxon>Pseudomonadati</taxon>
        <taxon>Bacteroidota</taxon>
        <taxon>Flavobacteriia</taxon>
        <taxon>Flavobacteriales</taxon>
        <taxon>Flavobacteriaceae</taxon>
        <taxon>Christiangramia</taxon>
    </lineage>
</organism>
<dbReference type="AlphaFoldDB" id="A0A9X1RTH0"/>
<dbReference type="Proteomes" id="UP001139414">
    <property type="component" value="Unassembled WGS sequence"/>
</dbReference>
<sequence>MKLYKNIFFVFTAVLILLPPIVSFSHIFTDHSHKLCDNYAEHHYHAKSIDCELHKFHKNPALSLDFPEYFLVIEEHSQEEIFDYYKFLNEYEPLNFYLRGPPSFA</sequence>